<dbReference type="AlphaFoldDB" id="A0AB40CSQ3"/>
<organism evidence="9 10">
    <name type="scientific">Dioscorea cayennensis subsp. rotundata</name>
    <name type="common">White Guinea yam</name>
    <name type="synonym">Dioscorea rotundata</name>
    <dbReference type="NCBI Taxonomy" id="55577"/>
    <lineage>
        <taxon>Eukaryota</taxon>
        <taxon>Viridiplantae</taxon>
        <taxon>Streptophyta</taxon>
        <taxon>Embryophyta</taxon>
        <taxon>Tracheophyta</taxon>
        <taxon>Spermatophyta</taxon>
        <taxon>Magnoliopsida</taxon>
        <taxon>Liliopsida</taxon>
        <taxon>Dioscoreales</taxon>
        <taxon>Dioscoreaceae</taxon>
        <taxon>Dioscorea</taxon>
    </lineage>
</organism>
<dbReference type="InterPro" id="IPR032861">
    <property type="entry name" value="TAXi_N"/>
</dbReference>
<evidence type="ECO:0000256" key="7">
    <source>
        <dbReference type="SAM" id="SignalP"/>
    </source>
</evidence>
<keyword evidence="5" id="KW-0325">Glycoprotein</keyword>
<dbReference type="InterPro" id="IPR032799">
    <property type="entry name" value="TAXi_C"/>
</dbReference>
<evidence type="ECO:0000256" key="1">
    <source>
        <dbReference type="ARBA" id="ARBA00007447"/>
    </source>
</evidence>
<reference evidence="10" key="1">
    <citation type="submission" date="2025-08" db="UniProtKB">
        <authorList>
            <consortium name="RefSeq"/>
        </authorList>
    </citation>
    <scope>IDENTIFICATION</scope>
</reference>
<keyword evidence="2" id="KW-0645">Protease</keyword>
<dbReference type="InterPro" id="IPR034161">
    <property type="entry name" value="Pepsin-like_plant"/>
</dbReference>
<dbReference type="GeneID" id="120278229"/>
<dbReference type="FunFam" id="2.40.70.10:FF:000020">
    <property type="entry name" value="Aspartic proteinase-like protein 2"/>
    <property type="match status" value="1"/>
</dbReference>
<dbReference type="GO" id="GO:0004190">
    <property type="term" value="F:aspartic-type endopeptidase activity"/>
    <property type="evidence" value="ECO:0007669"/>
    <property type="project" value="UniProtKB-KW"/>
</dbReference>
<dbReference type="InterPro" id="IPR001461">
    <property type="entry name" value="Aspartic_peptidase_A1"/>
</dbReference>
<gene>
    <name evidence="10" type="primary">LOC120278229</name>
</gene>
<feature type="active site" evidence="6">
    <location>
        <position position="327"/>
    </location>
</feature>
<comment type="similarity">
    <text evidence="1">Belongs to the peptidase A1 family.</text>
</comment>
<evidence type="ECO:0000313" key="9">
    <source>
        <dbReference type="Proteomes" id="UP001515500"/>
    </source>
</evidence>
<evidence type="ECO:0000256" key="4">
    <source>
        <dbReference type="ARBA" id="ARBA00022801"/>
    </source>
</evidence>
<evidence type="ECO:0000256" key="5">
    <source>
        <dbReference type="ARBA" id="ARBA00023180"/>
    </source>
</evidence>
<keyword evidence="7" id="KW-0732">Signal</keyword>
<dbReference type="GO" id="GO:0006508">
    <property type="term" value="P:proteolysis"/>
    <property type="evidence" value="ECO:0007669"/>
    <property type="project" value="UniProtKB-KW"/>
</dbReference>
<evidence type="ECO:0000256" key="3">
    <source>
        <dbReference type="ARBA" id="ARBA00022750"/>
    </source>
</evidence>
<evidence type="ECO:0000313" key="10">
    <source>
        <dbReference type="RefSeq" id="XP_039141108.1"/>
    </source>
</evidence>
<dbReference type="SUPFAM" id="SSF50630">
    <property type="entry name" value="Acid proteases"/>
    <property type="match status" value="1"/>
</dbReference>
<dbReference type="Proteomes" id="UP001515500">
    <property type="component" value="Chromosome 15"/>
</dbReference>
<feature type="domain" description="Peptidase A1" evidence="8">
    <location>
        <begin position="88"/>
        <end position="446"/>
    </location>
</feature>
<dbReference type="Pfam" id="PF14543">
    <property type="entry name" value="TAXi_N"/>
    <property type="match status" value="1"/>
</dbReference>
<dbReference type="PANTHER" id="PTHR13683">
    <property type="entry name" value="ASPARTYL PROTEASES"/>
    <property type="match status" value="1"/>
</dbReference>
<dbReference type="PROSITE" id="PS51767">
    <property type="entry name" value="PEPTIDASE_A1"/>
    <property type="match status" value="1"/>
</dbReference>
<evidence type="ECO:0000259" key="8">
    <source>
        <dbReference type="PROSITE" id="PS51767"/>
    </source>
</evidence>
<dbReference type="Pfam" id="PF14541">
    <property type="entry name" value="TAXi_C"/>
    <property type="match status" value="1"/>
</dbReference>
<name>A0AB40CSQ3_DIOCR</name>
<keyword evidence="4" id="KW-0378">Hydrolase</keyword>
<dbReference type="InterPro" id="IPR021109">
    <property type="entry name" value="Peptidase_aspartic_dom_sf"/>
</dbReference>
<evidence type="ECO:0000256" key="2">
    <source>
        <dbReference type="ARBA" id="ARBA00022670"/>
    </source>
</evidence>
<dbReference type="Gene3D" id="2.40.70.10">
    <property type="entry name" value="Acid Proteases"/>
    <property type="match status" value="2"/>
</dbReference>
<feature type="active site" evidence="6">
    <location>
        <position position="106"/>
    </location>
</feature>
<proteinExistence type="inferred from homology"/>
<dbReference type="PANTHER" id="PTHR13683:SF875">
    <property type="entry name" value="EUKARYOTIC ASPARTYL PROTEASE FAMILY PROTEIN"/>
    <property type="match status" value="1"/>
</dbReference>
<dbReference type="CDD" id="cd05476">
    <property type="entry name" value="pepsin_A_like_plant"/>
    <property type="match status" value="1"/>
</dbReference>
<sequence length="523" mass="56288">MRPLAVKLPLWWAVTLLLILTPLSAMVDSGTVLKLDRLLPGGMGLEALRARDRARHARLLLGSSPPAAASVVDFPVEGSGDPYTIGLYFTRIKLGNPPKEFYVQIDTGSDILWVTCEACNGCPTRSGLNIPLEFFNPRESSTASLVGCSDVRCGSFLQIGEKKCATSDFPSPLCGYNFQYGDGSGTSGYYVSDTVHFATIDGNEQMTNSSAAVIFGCSNLQSGDLMKSDRAIDGIFGFGQQELSVISQLSSQGMAPKVFSHCLKGSDDGGGILVLGEIIQPSIVYTPIVQLQPHYNINLTSIAVNGQPLPLDSSFFLTSSAQGTIIDSGTTLAYLAEQAYDPFVNAVTASVSSSVNTLIVKGNQCYVTSSSPEEAFPSVTLYFEGSASMALKPQDYLIQEGQIDNARIWCIGWQKNTGTGVTILGDLVLKDKIFVYDLLNQRIGWTDYDCSLAVNVSTSSTKTEFLDAGQLSLGGSSHRAHLKLLPTCIAVFLVHILMYAKQYLEHTQMAKLTYIGGSHSILH</sequence>
<protein>
    <submittedName>
        <fullName evidence="10">Aspartic proteinase 39-like</fullName>
    </submittedName>
</protein>
<dbReference type="PRINTS" id="PR00792">
    <property type="entry name" value="PEPSIN"/>
</dbReference>
<feature type="chain" id="PRO_5044320208" evidence="7">
    <location>
        <begin position="26"/>
        <end position="523"/>
    </location>
</feature>
<dbReference type="FunFam" id="2.40.70.10:FF:000018">
    <property type="entry name" value="Aspartic proteinase-like protein 2"/>
    <property type="match status" value="1"/>
</dbReference>
<feature type="signal peptide" evidence="7">
    <location>
        <begin position="1"/>
        <end position="25"/>
    </location>
</feature>
<evidence type="ECO:0000256" key="6">
    <source>
        <dbReference type="PIRSR" id="PIRSR601461-1"/>
    </source>
</evidence>
<dbReference type="RefSeq" id="XP_039141108.1">
    <property type="nucleotide sequence ID" value="XM_039285174.1"/>
</dbReference>
<keyword evidence="3" id="KW-0064">Aspartyl protease</keyword>
<dbReference type="InterPro" id="IPR033121">
    <property type="entry name" value="PEPTIDASE_A1"/>
</dbReference>
<accession>A0AB40CSQ3</accession>
<keyword evidence="9" id="KW-1185">Reference proteome</keyword>